<dbReference type="InterPro" id="IPR019734">
    <property type="entry name" value="TPR_rpt"/>
</dbReference>
<evidence type="ECO:0000313" key="1">
    <source>
        <dbReference type="EMBL" id="MBY4797090.1"/>
    </source>
</evidence>
<gene>
    <name evidence="1" type="ORF">K6V98_01760</name>
</gene>
<sequence length="282" mass="30496">MDLNISARDVEYAENLLAAGDLETAKTVLEELVGVVEEWAAAEVADTSTRQWFAFDDVFERLAYRRVEQDPRTLVQVEAPLARIYAALAFVQIQREDFGAARESLMQAVRWNPMNCTYRLDLAEIFRALGDIQQWAAMSYSVIERASDGRSAGLAYANIGELFLQEKEIAAAAGAGRLALGLAPTEPRVMRLQNRLAAEDPELGNLEDAQVIDALAAQGIPTAPSAEIAICLLMCATDAAQAGDSAAATEYTVRAHKLVGAPAAKALTALIHETDAERSEGE</sequence>
<dbReference type="SUPFAM" id="SSF48452">
    <property type="entry name" value="TPR-like"/>
    <property type="match status" value="1"/>
</dbReference>
<dbReference type="Gene3D" id="1.25.40.10">
    <property type="entry name" value="Tetratricopeptide repeat domain"/>
    <property type="match status" value="1"/>
</dbReference>
<comment type="caution">
    <text evidence="1">The sequence shown here is derived from an EMBL/GenBank/DDBJ whole genome shotgun (WGS) entry which is preliminary data.</text>
</comment>
<accession>A0ABS7ML13</accession>
<name>A0ABS7ML13_9ACTN</name>
<protein>
    <recommendedName>
        <fullName evidence="3">Tetratricopeptide repeat protein</fullName>
    </recommendedName>
</protein>
<evidence type="ECO:0000313" key="2">
    <source>
        <dbReference type="Proteomes" id="UP000700908"/>
    </source>
</evidence>
<dbReference type="InterPro" id="IPR011990">
    <property type="entry name" value="TPR-like_helical_dom_sf"/>
</dbReference>
<dbReference type="EMBL" id="JAIMFO010000004">
    <property type="protein sequence ID" value="MBY4797090.1"/>
    <property type="molecule type" value="Genomic_DNA"/>
</dbReference>
<keyword evidence="2" id="KW-1185">Reference proteome</keyword>
<dbReference type="RefSeq" id="WP_222198812.1">
    <property type="nucleotide sequence ID" value="NZ_JAIMFO010000004.1"/>
</dbReference>
<dbReference type="Pfam" id="PF13181">
    <property type="entry name" value="TPR_8"/>
    <property type="match status" value="1"/>
</dbReference>
<dbReference type="Proteomes" id="UP000700908">
    <property type="component" value="Unassembled WGS sequence"/>
</dbReference>
<reference evidence="1 2" key="1">
    <citation type="submission" date="2021-08" db="EMBL/GenBank/DDBJ databases">
        <title>Collinsella faecalis sp. nov. isolated from swine faeces.</title>
        <authorList>
            <person name="Oh B.S."/>
            <person name="Lee J.H."/>
        </authorList>
    </citation>
    <scope>NUCLEOTIDE SEQUENCE [LARGE SCALE GENOMIC DNA]</scope>
    <source>
        <strain evidence="1 2">AGMB00827</strain>
    </source>
</reference>
<evidence type="ECO:0008006" key="3">
    <source>
        <dbReference type="Google" id="ProtNLM"/>
    </source>
</evidence>
<proteinExistence type="predicted"/>
<organism evidence="1 2">
    <name type="scientific">Collinsella ureilytica</name>
    <dbReference type="NCBI Taxonomy" id="2869515"/>
    <lineage>
        <taxon>Bacteria</taxon>
        <taxon>Bacillati</taxon>
        <taxon>Actinomycetota</taxon>
        <taxon>Coriobacteriia</taxon>
        <taxon>Coriobacteriales</taxon>
        <taxon>Coriobacteriaceae</taxon>
        <taxon>Collinsella</taxon>
    </lineage>
</organism>